<evidence type="ECO:0000256" key="1">
    <source>
        <dbReference type="ARBA" id="ARBA00004141"/>
    </source>
</evidence>
<evidence type="ECO:0000256" key="10">
    <source>
        <dbReference type="ARBA" id="ARBA00023186"/>
    </source>
</evidence>
<feature type="transmembrane region" description="Helical" evidence="13">
    <location>
        <begin position="68"/>
        <end position="86"/>
    </location>
</feature>
<keyword evidence="6 12" id="KW-1133">Transmembrane helix</keyword>
<comment type="similarity">
    <text evidence="2 12">Belongs to the DsbB family. BdbC subfamily.</text>
</comment>
<evidence type="ECO:0000256" key="7">
    <source>
        <dbReference type="ARBA" id="ARBA00023002"/>
    </source>
</evidence>
<dbReference type="GO" id="GO:0015035">
    <property type="term" value="F:protein-disulfide reductase activity"/>
    <property type="evidence" value="ECO:0007669"/>
    <property type="project" value="UniProtKB-UniRule"/>
</dbReference>
<evidence type="ECO:0000256" key="11">
    <source>
        <dbReference type="ARBA" id="ARBA00023284"/>
    </source>
</evidence>
<dbReference type="InterPro" id="IPR023380">
    <property type="entry name" value="DsbB-like_sf"/>
</dbReference>
<evidence type="ECO:0000313" key="14">
    <source>
        <dbReference type="EMBL" id="RAS74470.1"/>
    </source>
</evidence>
<dbReference type="Pfam" id="PF02600">
    <property type="entry name" value="DsbB"/>
    <property type="match status" value="1"/>
</dbReference>
<dbReference type="PANTHER" id="PTHR43469:SF1">
    <property type="entry name" value="SPBETA PROPHAGE-DERIVED DISULFIDE BOND FORMATION PROTEIN B"/>
    <property type="match status" value="1"/>
</dbReference>
<keyword evidence="12" id="KW-1003">Cell membrane</keyword>
<evidence type="ECO:0000256" key="5">
    <source>
        <dbReference type="ARBA" id="ARBA00022982"/>
    </source>
</evidence>
<keyword evidence="5 12" id="KW-0249">Electron transport</keyword>
<dbReference type="PANTHER" id="PTHR43469">
    <property type="entry name" value="DISULFIDE FORMATION PROTEIN-RELATED"/>
    <property type="match status" value="1"/>
</dbReference>
<protein>
    <recommendedName>
        <fullName evidence="12">Probable disulfide formation protein</fullName>
    </recommendedName>
    <alternativeName>
        <fullName evidence="12">Disulfide oxidoreductase</fullName>
    </alternativeName>
    <alternativeName>
        <fullName evidence="12">Thiol-disulfide oxidoreductase</fullName>
    </alternativeName>
</protein>
<dbReference type="Gene3D" id="1.20.1550.10">
    <property type="entry name" value="DsbB-like"/>
    <property type="match status" value="1"/>
</dbReference>
<feature type="transmembrane region" description="Helical" evidence="13">
    <location>
        <begin position="12"/>
        <end position="29"/>
    </location>
</feature>
<sequence length="150" mass="17475">MNNNKLKDNFFFISWILSLVSILGSLYFSEVLKYEPCELCWYERIFMYPLLFILGLAIIKKDFFQSRYVLVLCSIGSVISLYHYAFQKGIIGKHVVFACGRVSCMEGYINWLGFITIPLLSFVAFLAITIMMIVIIKIEKKDLRNEKNIN</sequence>
<evidence type="ECO:0000313" key="15">
    <source>
        <dbReference type="Proteomes" id="UP000250174"/>
    </source>
</evidence>
<evidence type="ECO:0000256" key="9">
    <source>
        <dbReference type="ARBA" id="ARBA00023157"/>
    </source>
</evidence>
<feature type="transmembrane region" description="Helical" evidence="13">
    <location>
        <begin position="41"/>
        <end position="59"/>
    </location>
</feature>
<name>A0AAX1Q5S7_9BACI</name>
<dbReference type="RefSeq" id="WP_113765909.1">
    <property type="nucleotide sequence ID" value="NZ_LVYK01000049.1"/>
</dbReference>
<dbReference type="HAMAP" id="MF_00287">
    <property type="entry name" value="BdbC"/>
    <property type="match status" value="1"/>
</dbReference>
<evidence type="ECO:0000256" key="12">
    <source>
        <dbReference type="HAMAP-Rule" id="MF_00287"/>
    </source>
</evidence>
<gene>
    <name evidence="12" type="primary">bdbC</name>
    <name evidence="14" type="ORF">A3864_18650</name>
</gene>
<keyword evidence="7 12" id="KW-0560">Oxidoreductase</keyword>
<evidence type="ECO:0000256" key="8">
    <source>
        <dbReference type="ARBA" id="ARBA00023136"/>
    </source>
</evidence>
<keyword evidence="4 12" id="KW-0812">Transmembrane</keyword>
<dbReference type="InterPro" id="IPR012187">
    <property type="entry name" value="Disulphide_bond_form_BdbC"/>
</dbReference>
<reference evidence="14 15" key="1">
    <citation type="submission" date="2016-03" db="EMBL/GenBank/DDBJ databases">
        <title>Comparison of Bacillus endophyticus and B. anthracis characteristics using whole genome sequence analysis and microbiological techniques.</title>
        <authorList>
            <person name="Lekota K.E."/>
            <person name="Mafofo J."/>
            <person name="Rees J."/>
            <person name="Muchadeyi F.C."/>
            <person name="Madoroba E."/>
            <person name="Van Heerden H."/>
        </authorList>
    </citation>
    <scope>NUCLEOTIDE SEQUENCE [LARGE SCALE GENOMIC DNA]</scope>
    <source>
        <strain evidence="14 15">3631_10C</strain>
    </source>
</reference>
<dbReference type="InterPro" id="IPR003752">
    <property type="entry name" value="DiS_bond_form_DsbB/BdbC"/>
</dbReference>
<dbReference type="AlphaFoldDB" id="A0AAX1Q5S7"/>
<keyword evidence="10 12" id="KW-0143">Chaperone</keyword>
<organism evidence="14 15">
    <name type="scientific">Priestia endophytica</name>
    <dbReference type="NCBI Taxonomy" id="135735"/>
    <lineage>
        <taxon>Bacteria</taxon>
        <taxon>Bacillati</taxon>
        <taxon>Bacillota</taxon>
        <taxon>Bacilli</taxon>
        <taxon>Bacillales</taxon>
        <taxon>Bacillaceae</taxon>
        <taxon>Priestia</taxon>
    </lineage>
</organism>
<proteinExistence type="inferred from homology"/>
<keyword evidence="8 12" id="KW-0472">Membrane</keyword>
<dbReference type="GO" id="GO:0006457">
    <property type="term" value="P:protein folding"/>
    <property type="evidence" value="ECO:0007669"/>
    <property type="project" value="InterPro"/>
</dbReference>
<comment type="caution">
    <text evidence="14">The sequence shown here is derived from an EMBL/GenBank/DDBJ whole genome shotgun (WGS) entry which is preliminary data.</text>
</comment>
<dbReference type="Proteomes" id="UP000250174">
    <property type="component" value="Unassembled WGS sequence"/>
</dbReference>
<evidence type="ECO:0000256" key="6">
    <source>
        <dbReference type="ARBA" id="ARBA00022989"/>
    </source>
</evidence>
<evidence type="ECO:0000256" key="3">
    <source>
        <dbReference type="ARBA" id="ARBA00022448"/>
    </source>
</evidence>
<keyword evidence="11 12" id="KW-0676">Redox-active center</keyword>
<dbReference type="SUPFAM" id="SSF158442">
    <property type="entry name" value="DsbB-like"/>
    <property type="match status" value="1"/>
</dbReference>
<dbReference type="PIRSF" id="PIRSF036659">
    <property type="entry name" value="BdbC"/>
    <property type="match status" value="1"/>
</dbReference>
<evidence type="ECO:0000256" key="13">
    <source>
        <dbReference type="SAM" id="Phobius"/>
    </source>
</evidence>
<feature type="disulfide bond" description="Redox-active" evidence="12">
    <location>
        <begin position="37"/>
        <end position="40"/>
    </location>
</feature>
<dbReference type="EMBL" id="LVYK01000049">
    <property type="protein sequence ID" value="RAS74470.1"/>
    <property type="molecule type" value="Genomic_DNA"/>
</dbReference>
<evidence type="ECO:0000256" key="2">
    <source>
        <dbReference type="ARBA" id="ARBA00007602"/>
    </source>
</evidence>
<evidence type="ECO:0000256" key="4">
    <source>
        <dbReference type="ARBA" id="ARBA00022692"/>
    </source>
</evidence>
<keyword evidence="9 12" id="KW-1015">Disulfide bond</keyword>
<accession>A0AAX1Q5S7</accession>
<dbReference type="GO" id="GO:0005886">
    <property type="term" value="C:plasma membrane"/>
    <property type="evidence" value="ECO:0007669"/>
    <property type="project" value="UniProtKB-SubCell"/>
</dbReference>
<keyword evidence="3 12" id="KW-0813">Transport</keyword>
<comment type="subcellular location">
    <subcellularLocation>
        <location evidence="12">Cell membrane</location>
        <topology evidence="12">Multi-pass membrane protein</topology>
    </subcellularLocation>
    <subcellularLocation>
        <location evidence="1">Membrane</location>
        <topology evidence="1">Multi-pass membrane protein</topology>
    </subcellularLocation>
</comment>
<comment type="function">
    <text evidence="12">Required for disulfide bond formation in some proteins.</text>
</comment>
<comment type="caution">
    <text evidence="12">Lacks conserved residue(s) required for the propagation of feature annotation.</text>
</comment>
<dbReference type="NCBIfam" id="NF002849">
    <property type="entry name" value="PRK03113.1"/>
    <property type="match status" value="1"/>
</dbReference>
<feature type="transmembrane region" description="Helical" evidence="13">
    <location>
        <begin position="111"/>
        <end position="136"/>
    </location>
</feature>